<comment type="caution">
    <text evidence="13">The sequence shown here is derived from an EMBL/GenBank/DDBJ whole genome shotgun (WGS) entry which is preliminary data.</text>
</comment>
<dbReference type="PROSITE" id="PS51272">
    <property type="entry name" value="SLH"/>
    <property type="match status" value="3"/>
</dbReference>
<dbReference type="InterPro" id="IPR001579">
    <property type="entry name" value="Glyco_hydro_18_chit_AS"/>
</dbReference>
<dbReference type="PROSITE" id="PS51910">
    <property type="entry name" value="GH18_2"/>
    <property type="match status" value="1"/>
</dbReference>
<dbReference type="InterPro" id="IPR003961">
    <property type="entry name" value="FN3_dom"/>
</dbReference>
<feature type="domain" description="SLH" evidence="11">
    <location>
        <begin position="1243"/>
        <end position="1303"/>
    </location>
</feature>
<dbReference type="InterPro" id="IPR001119">
    <property type="entry name" value="SLH_dom"/>
</dbReference>
<dbReference type="InterPro" id="IPR011583">
    <property type="entry name" value="Chitinase_II/V-like_cat"/>
</dbReference>
<feature type="domain" description="SLH" evidence="11">
    <location>
        <begin position="1175"/>
        <end position="1238"/>
    </location>
</feature>
<dbReference type="InterPro" id="IPR001223">
    <property type="entry name" value="Glyco_hydro18_cat"/>
</dbReference>
<evidence type="ECO:0000256" key="5">
    <source>
        <dbReference type="ARBA" id="ARBA00023024"/>
    </source>
</evidence>
<dbReference type="GO" id="GO:0006032">
    <property type="term" value="P:chitin catabolic process"/>
    <property type="evidence" value="ECO:0007669"/>
    <property type="project" value="UniProtKB-KW"/>
</dbReference>
<organism evidence="13 14">
    <name type="scientific">Paenibacillus anaericanus</name>
    <dbReference type="NCBI Taxonomy" id="170367"/>
    <lineage>
        <taxon>Bacteria</taxon>
        <taxon>Bacillati</taxon>
        <taxon>Bacillota</taxon>
        <taxon>Bacilli</taxon>
        <taxon>Bacillales</taxon>
        <taxon>Paenibacillaceae</taxon>
        <taxon>Paenibacillus</taxon>
    </lineage>
</organism>
<dbReference type="Pfam" id="PF00704">
    <property type="entry name" value="Glyco_hydro_18"/>
    <property type="match status" value="1"/>
</dbReference>
<feature type="domain" description="Fibronectin type-III" evidence="10">
    <location>
        <begin position="793"/>
        <end position="879"/>
    </location>
</feature>
<feature type="domain" description="Fibronectin type-III" evidence="10">
    <location>
        <begin position="223"/>
        <end position="315"/>
    </location>
</feature>
<dbReference type="Gene3D" id="3.20.20.80">
    <property type="entry name" value="Glycosidases"/>
    <property type="match status" value="1"/>
</dbReference>
<evidence type="ECO:0000256" key="9">
    <source>
        <dbReference type="SAM" id="SignalP"/>
    </source>
</evidence>
<accession>A0A433Y786</accession>
<dbReference type="InterPro" id="IPR017853">
    <property type="entry name" value="GH"/>
</dbReference>
<dbReference type="InterPro" id="IPR013783">
    <property type="entry name" value="Ig-like_fold"/>
</dbReference>
<evidence type="ECO:0000259" key="12">
    <source>
        <dbReference type="PROSITE" id="PS51910"/>
    </source>
</evidence>
<reference evidence="13 14" key="1">
    <citation type="submission" date="2018-12" db="EMBL/GenBank/DDBJ databases">
        <authorList>
            <person name="Sun L."/>
            <person name="Chen Z."/>
        </authorList>
    </citation>
    <scope>NUCLEOTIDE SEQUENCE [LARGE SCALE GENOMIC DNA]</scope>
    <source>
        <strain evidence="13 14">DSM 15890</strain>
    </source>
</reference>
<keyword evidence="5" id="KW-0624">Polysaccharide degradation</keyword>
<dbReference type="EMBL" id="RZNY01000012">
    <property type="protein sequence ID" value="RUT45305.1"/>
    <property type="molecule type" value="Genomic_DNA"/>
</dbReference>
<evidence type="ECO:0000313" key="13">
    <source>
        <dbReference type="EMBL" id="RUT45305.1"/>
    </source>
</evidence>
<proteinExistence type="inferred from homology"/>
<dbReference type="PANTHER" id="PTHR11177">
    <property type="entry name" value="CHITINASE"/>
    <property type="match status" value="1"/>
</dbReference>
<keyword evidence="14" id="KW-1185">Reference proteome</keyword>
<evidence type="ECO:0000259" key="11">
    <source>
        <dbReference type="PROSITE" id="PS51272"/>
    </source>
</evidence>
<evidence type="ECO:0000256" key="4">
    <source>
        <dbReference type="ARBA" id="ARBA00022801"/>
    </source>
</evidence>
<dbReference type="GO" id="GO:0008061">
    <property type="term" value="F:chitin binding"/>
    <property type="evidence" value="ECO:0007669"/>
    <property type="project" value="InterPro"/>
</dbReference>
<gene>
    <name evidence="13" type="ORF">EJP82_15185</name>
</gene>
<evidence type="ECO:0000256" key="3">
    <source>
        <dbReference type="ARBA" id="ARBA00012729"/>
    </source>
</evidence>
<dbReference type="SMART" id="SM00636">
    <property type="entry name" value="Glyco_18"/>
    <property type="match status" value="1"/>
</dbReference>
<sequence length="1303" mass="142170">MTLIMTFILAVGTLLPAPSSHAAEVDPLAPQNLKVVEDSITATSATIEWDIDPNSDDIDVWFADNDEYYTWGNTGSRTLEGLQPETTYKLYITWLVRPATLEHKSNVIEFTTLAGEPEPETPTNVGPRELKVVEVTHNTVSLEWKPIPGITAYWIWDENNKYITWANDGAKVVGGLEPETTYSFYVGQDGIQAPNLTPEQKSNVVTFTTLPDTSEYPDPPLAPPSYLKVAGVTDDSITLDWGSSPGATGYDLYVNGDWKGGTWDNSATTIQYKPEEGLLSGQTYTFEVGAQNPPNPVSANSNKVTITWGQLVAPTSLQVVTATRTSASLGWAPIPGATSYDVYQNGTLIGSSDSNRYVVSGLTEAQSYSFTVVGKNNLWESSESNEVKVVPGSNYNIVTYYTSWSVSEGGRNYQPTDVDVSQVTHINYAFSDLCWKGFGTGATACQNEDIPLQQNYVFDGEMVIGDPEVDLNNFNTFASIKAQNPHLKLMISVGGWSWSKNFSNMAATEETRHAFANSVVKFLRAYQLDGLDIDWEYPVEGGEESNSRRPEDKENFTLLVQTVREALDAAGSEDGKYYLQTIAAAQGDNFVTNADLANSVNYLDFVNIMAYDYSGDWETLAHHNAPLYFDKNHPRAETSAPRNNVQGAMLGHLNGGVPNYKLVVGVPFYGNGWYDCPENGEYQICAGGTPFGTWEGGQFDYTDIENNYVDTNGYVRYWNEASKVPYVYNSDTKVFITYNDKESIMYTTSLLKSLDLAGVMSWEISGDRNKTLTTELVQNLPIDGSVNTTALAAPLNLIATSHSQNEIKVKWDATEAATGYEVFVNKVWLGNTTESNYTISSLTAGTNYKIHVIAIVKENDHIQKVSINSNVLSVTTKSDVVTPPDPGGGPSSSGGGGGASSPTPTPIIKVPGQLDTQITKDGDKLNVKIPTTAALKAIDQSTVTTFQIIVSDKAAKQIEISITKEVIAAMAKKGEQAQLSIIMNEVEYIIPMGPIHVSADIKITITSPEPNNIDQLTKQLQVRGLKQLVNPLEFKIEQLNANQTYVEITDFGTTLLSRKFKLNAKDIDVNRATGVIYIPDTKEIRSVPTLFTVNPDGSVTAELKRAGNSIYTIVESNFKFLDVTKGWAQKDIEQATAKLIVSGVSTDQFGVNTSLTRAEVVSMIVRALGIIPDGTKGTFKDVDDQSKYASDISAAKVTGLIKGKTEDTFGPNDPVTRQEMAVMLDNALKFTGVKLDAADPAILNQFGDQTSISSYARVSVALMVEQKIMQGISLTKLDPLSNITKAQGTVTIMRVLRTLGLSN</sequence>
<evidence type="ECO:0000313" key="14">
    <source>
        <dbReference type="Proteomes" id="UP000279446"/>
    </source>
</evidence>
<feature type="domain" description="SLH" evidence="11">
    <location>
        <begin position="1115"/>
        <end position="1174"/>
    </location>
</feature>
<dbReference type="EC" id="3.2.1.14" evidence="3"/>
<dbReference type="InterPro" id="IPR036116">
    <property type="entry name" value="FN3_sf"/>
</dbReference>
<feature type="region of interest" description="Disordered" evidence="8">
    <location>
        <begin position="877"/>
        <end position="906"/>
    </location>
</feature>
<dbReference type="RefSeq" id="WP_127192913.1">
    <property type="nucleotide sequence ID" value="NZ_RZNY01000012.1"/>
</dbReference>
<dbReference type="CDD" id="cd06548">
    <property type="entry name" value="GH18_chitinase"/>
    <property type="match status" value="1"/>
</dbReference>
<keyword evidence="5" id="KW-0146">Chitin degradation</keyword>
<dbReference type="Gene3D" id="2.60.40.10">
    <property type="entry name" value="Immunoglobulins"/>
    <property type="match status" value="4"/>
</dbReference>
<feature type="chain" id="PRO_5019005118" description="chitinase" evidence="9">
    <location>
        <begin position="23"/>
        <end position="1303"/>
    </location>
</feature>
<evidence type="ECO:0000256" key="8">
    <source>
        <dbReference type="SAM" id="MobiDB-lite"/>
    </source>
</evidence>
<dbReference type="SUPFAM" id="SSF51445">
    <property type="entry name" value="(Trans)glycosidases"/>
    <property type="match status" value="1"/>
</dbReference>
<name>A0A433Y786_9BACL</name>
<dbReference type="CDD" id="cd00063">
    <property type="entry name" value="FN3"/>
    <property type="match status" value="4"/>
</dbReference>
<keyword evidence="9" id="KW-0732">Signal</keyword>
<dbReference type="InterPro" id="IPR029070">
    <property type="entry name" value="Chitinase_insertion_sf"/>
</dbReference>
<dbReference type="Pfam" id="PF00041">
    <property type="entry name" value="fn3"/>
    <property type="match status" value="2"/>
</dbReference>
<dbReference type="GO" id="GO:0008843">
    <property type="term" value="F:endochitinase activity"/>
    <property type="evidence" value="ECO:0007669"/>
    <property type="project" value="UniProtKB-EC"/>
</dbReference>
<comment type="catalytic activity">
    <reaction evidence="1">
        <text>Random endo-hydrolysis of N-acetyl-beta-D-glucosaminide (1-&gt;4)-beta-linkages in chitin and chitodextrins.</text>
        <dbReference type="EC" id="3.2.1.14"/>
    </reaction>
</comment>
<dbReference type="PROSITE" id="PS01095">
    <property type="entry name" value="GH18_1"/>
    <property type="match status" value="1"/>
</dbReference>
<dbReference type="Gene3D" id="3.10.50.10">
    <property type="match status" value="1"/>
</dbReference>
<dbReference type="GO" id="GO:0005975">
    <property type="term" value="P:carbohydrate metabolic process"/>
    <property type="evidence" value="ECO:0007669"/>
    <property type="project" value="InterPro"/>
</dbReference>
<feature type="domain" description="Fibronectin type-III" evidence="10">
    <location>
        <begin position="126"/>
        <end position="212"/>
    </location>
</feature>
<feature type="domain" description="GH18" evidence="12">
    <location>
        <begin position="395"/>
        <end position="783"/>
    </location>
</feature>
<dbReference type="Pfam" id="PF00395">
    <property type="entry name" value="SLH"/>
    <property type="match status" value="2"/>
</dbReference>
<evidence type="ECO:0000256" key="7">
    <source>
        <dbReference type="RuleBase" id="RU000489"/>
    </source>
</evidence>
<keyword evidence="6 7" id="KW-0326">Glycosidase</keyword>
<feature type="domain" description="Fibronectin type-III" evidence="10">
    <location>
        <begin position="29"/>
        <end position="115"/>
    </location>
</feature>
<keyword evidence="5" id="KW-0119">Carbohydrate metabolism</keyword>
<dbReference type="PROSITE" id="PS50853">
    <property type="entry name" value="FN3"/>
    <property type="match status" value="4"/>
</dbReference>
<comment type="similarity">
    <text evidence="2">Belongs to the glycosyl hydrolase 18 family. Chitinase class II subfamily.</text>
</comment>
<dbReference type="PANTHER" id="PTHR11177:SF317">
    <property type="entry name" value="CHITINASE 12-RELATED"/>
    <property type="match status" value="1"/>
</dbReference>
<dbReference type="Proteomes" id="UP000279446">
    <property type="component" value="Unassembled WGS sequence"/>
</dbReference>
<evidence type="ECO:0000256" key="1">
    <source>
        <dbReference type="ARBA" id="ARBA00000822"/>
    </source>
</evidence>
<dbReference type="InterPro" id="IPR050314">
    <property type="entry name" value="Glycosyl_Hydrlase_18"/>
</dbReference>
<evidence type="ECO:0000256" key="2">
    <source>
        <dbReference type="ARBA" id="ARBA00009121"/>
    </source>
</evidence>
<feature type="compositionally biased region" description="Gly residues" evidence="8">
    <location>
        <begin position="888"/>
        <end position="899"/>
    </location>
</feature>
<dbReference type="SUPFAM" id="SSF49265">
    <property type="entry name" value="Fibronectin type III"/>
    <property type="match status" value="3"/>
</dbReference>
<protein>
    <recommendedName>
        <fullName evidence="3">chitinase</fullName>
        <ecNumber evidence="3">3.2.1.14</ecNumber>
    </recommendedName>
</protein>
<dbReference type="SUPFAM" id="SSF54556">
    <property type="entry name" value="Chitinase insertion domain"/>
    <property type="match status" value="1"/>
</dbReference>
<dbReference type="SMART" id="SM00060">
    <property type="entry name" value="FN3"/>
    <property type="match status" value="5"/>
</dbReference>
<keyword evidence="4 7" id="KW-0378">Hydrolase</keyword>
<evidence type="ECO:0000259" key="10">
    <source>
        <dbReference type="PROSITE" id="PS50853"/>
    </source>
</evidence>
<dbReference type="OrthoDB" id="9775889at2"/>
<feature type="signal peptide" evidence="9">
    <location>
        <begin position="1"/>
        <end position="22"/>
    </location>
</feature>
<evidence type="ECO:0000256" key="6">
    <source>
        <dbReference type="ARBA" id="ARBA00023295"/>
    </source>
</evidence>